<dbReference type="InterPro" id="IPR053138">
    <property type="entry name" value="N-alpha-Ac-DABA_deacetylase"/>
</dbReference>
<dbReference type="RefSeq" id="WP_038609820.1">
    <property type="nucleotide sequence ID" value="NZ_CP009048.1"/>
</dbReference>
<dbReference type="OrthoDB" id="527673at2"/>
<protein>
    <submittedName>
        <fullName evidence="6">Succinylglutamate desuccinylase/aspartoacylase</fullName>
    </submittedName>
</protein>
<sequence length="370" mass="40249">MQHIEHILPWSACGTRRTLSLFRFGSGPRKAYIQASLHADELPGMRVAVELKARLRELEAQGRLTGVIELVPLANPIGIGQMFQATHQGRFEFNSGKNFNRDFPALTEALVERLEGQLGSDGEANVATIRRAMLAILAALPPAQSELDGLRRLLLQQACDADLVLDLHCDFESVMLLYALPQNWPRLRSLAARLGAEAALLAEDAGGNAFDEACAVPWVKLPDCFPEAEIPLACVATTIELRGMADTEREPCQASAEQILAYLADQGLISGAWPDAPGHCCQATPFAGAQYAYAEHPGVVSYLQPLGAQVRVGDPLFEVIDPLSDRHSIVRATTDGILYARERLRFAQPGLWLAKVAGSTPIRQGRLLSD</sequence>
<evidence type="ECO:0000256" key="2">
    <source>
        <dbReference type="ARBA" id="ARBA00022723"/>
    </source>
</evidence>
<dbReference type="GO" id="GO:0046872">
    <property type="term" value="F:metal ion binding"/>
    <property type="evidence" value="ECO:0007669"/>
    <property type="project" value="UniProtKB-KW"/>
</dbReference>
<dbReference type="PANTHER" id="PTHR37326">
    <property type="entry name" value="BLL3975 PROTEIN"/>
    <property type="match status" value="1"/>
</dbReference>
<dbReference type="HOGENOM" id="CLU_062226_0_0_6"/>
<dbReference type="Pfam" id="PF24827">
    <property type="entry name" value="AstE_AspA_cat"/>
    <property type="match status" value="1"/>
</dbReference>
<dbReference type="GO" id="GO:0016788">
    <property type="term" value="F:hydrolase activity, acting on ester bonds"/>
    <property type="evidence" value="ECO:0007669"/>
    <property type="project" value="InterPro"/>
</dbReference>
<evidence type="ECO:0000313" key="6">
    <source>
        <dbReference type="EMBL" id="AIL61273.1"/>
    </source>
</evidence>
<reference evidence="6 7" key="1">
    <citation type="submission" date="2014-07" db="EMBL/GenBank/DDBJ databases">
        <authorList>
            <person name="Lee K."/>
            <person name="Lim J.Y."/>
            <person name="Hwang I."/>
        </authorList>
    </citation>
    <scope>NUCLEOTIDE SEQUENCE [LARGE SCALE GENOMIC DNA]</scope>
    <source>
        <strain evidence="6 7">KL28</strain>
    </source>
</reference>
<evidence type="ECO:0000313" key="7">
    <source>
        <dbReference type="Proteomes" id="UP000028931"/>
    </source>
</evidence>
<dbReference type="InterPro" id="IPR055438">
    <property type="entry name" value="AstE_AspA_cat"/>
</dbReference>
<accession>A0A077F722</accession>
<gene>
    <name evidence="6" type="ORF">PSAKL28_20520</name>
</gene>
<keyword evidence="4" id="KW-0862">Zinc</keyword>
<keyword evidence="2" id="KW-0479">Metal-binding</keyword>
<dbReference type="CDD" id="cd06250">
    <property type="entry name" value="M14_PaAOTO_like"/>
    <property type="match status" value="1"/>
</dbReference>
<dbReference type="Proteomes" id="UP000028931">
    <property type="component" value="Chromosome"/>
</dbReference>
<proteinExistence type="predicted"/>
<name>A0A077F722_9PSED</name>
<evidence type="ECO:0000256" key="1">
    <source>
        <dbReference type="ARBA" id="ARBA00001947"/>
    </source>
</evidence>
<evidence type="ECO:0000259" key="5">
    <source>
        <dbReference type="Pfam" id="PF24827"/>
    </source>
</evidence>
<comment type="cofactor">
    <cofactor evidence="1">
        <name>Zn(2+)</name>
        <dbReference type="ChEBI" id="CHEBI:29105"/>
    </cofactor>
</comment>
<evidence type="ECO:0000256" key="4">
    <source>
        <dbReference type="ARBA" id="ARBA00022833"/>
    </source>
</evidence>
<feature type="domain" description="Succinylglutamate desuccinylase/Aspartoacylase catalytic" evidence="5">
    <location>
        <begin position="30"/>
        <end position="105"/>
    </location>
</feature>
<keyword evidence="3" id="KW-0378">Hydrolase</keyword>
<dbReference type="EMBL" id="CP009048">
    <property type="protein sequence ID" value="AIL61273.1"/>
    <property type="molecule type" value="Genomic_DNA"/>
</dbReference>
<evidence type="ECO:0000256" key="3">
    <source>
        <dbReference type="ARBA" id="ARBA00022801"/>
    </source>
</evidence>
<dbReference type="eggNOG" id="COG3608">
    <property type="taxonomic scope" value="Bacteria"/>
</dbReference>
<dbReference type="KEGG" id="palk:PSAKL28_20520"/>
<dbReference type="PANTHER" id="PTHR37326:SF1">
    <property type="entry name" value="BLL3975 PROTEIN"/>
    <property type="match status" value="1"/>
</dbReference>
<dbReference type="SUPFAM" id="SSF53187">
    <property type="entry name" value="Zn-dependent exopeptidases"/>
    <property type="match status" value="1"/>
</dbReference>
<dbReference type="Gene3D" id="3.40.630.10">
    <property type="entry name" value="Zn peptidases"/>
    <property type="match status" value="1"/>
</dbReference>
<dbReference type="AlphaFoldDB" id="A0A077F722"/>
<organism evidence="6 7">
    <name type="scientific">Pseudomonas alkylphenolica</name>
    <dbReference type="NCBI Taxonomy" id="237609"/>
    <lineage>
        <taxon>Bacteria</taxon>
        <taxon>Pseudomonadati</taxon>
        <taxon>Pseudomonadota</taxon>
        <taxon>Gammaproteobacteria</taxon>
        <taxon>Pseudomonadales</taxon>
        <taxon>Pseudomonadaceae</taxon>
        <taxon>Pseudomonas</taxon>
    </lineage>
</organism>